<comment type="similarity">
    <text evidence="1">Belongs to the RRP15 family.</text>
</comment>
<keyword evidence="4" id="KW-1185">Reference proteome</keyword>
<organism evidence="3 4">
    <name type="scientific">Saccharomycopsis crataegensis</name>
    <dbReference type="NCBI Taxonomy" id="43959"/>
    <lineage>
        <taxon>Eukaryota</taxon>
        <taxon>Fungi</taxon>
        <taxon>Dikarya</taxon>
        <taxon>Ascomycota</taxon>
        <taxon>Saccharomycotina</taxon>
        <taxon>Saccharomycetes</taxon>
        <taxon>Saccharomycopsidaceae</taxon>
        <taxon>Saccharomycopsis</taxon>
    </lineage>
</organism>
<proteinExistence type="inferred from homology"/>
<feature type="compositionally biased region" description="Basic and acidic residues" evidence="2">
    <location>
        <begin position="17"/>
        <end position="41"/>
    </location>
</feature>
<name>A0AAV5QW30_9ASCO</name>
<evidence type="ECO:0000256" key="1">
    <source>
        <dbReference type="ARBA" id="ARBA00007462"/>
    </source>
</evidence>
<dbReference type="PANTHER" id="PTHR13245:SF14">
    <property type="entry name" value="RRP15-LIKE PROTEIN"/>
    <property type="match status" value="1"/>
</dbReference>
<evidence type="ECO:0000256" key="2">
    <source>
        <dbReference type="SAM" id="MobiDB-lite"/>
    </source>
</evidence>
<sequence>MASGSKGSIRITAKKQKLQDKSAKPTKSLPEKDIEEDKSISNEEEEEEDDDDDNDDNDSEEEDEDVDELEDDDDEVDLDQASSSDDSDDEKPDDGDIPHRNNKPKRHKNDDGTESFSNAIGALLNSHLKAHDRADPIFVRQKKSILKQKQDEKLELKARKILNSEKKLRNEKSHITNLLPSAEASNARQVLEYERKLKKTAQRGVIKLFNAILTTQVGAQNEVKDEKMLFGKKEEKMNEISKEKFMDLVKAAK</sequence>
<dbReference type="PANTHER" id="PTHR13245">
    <property type="entry name" value="RRP15-LIKE PROTEIN"/>
    <property type="match status" value="1"/>
</dbReference>
<dbReference type="Pfam" id="PF07890">
    <property type="entry name" value="Rrp15p"/>
    <property type="match status" value="1"/>
</dbReference>
<dbReference type="RefSeq" id="XP_064855815.1">
    <property type="nucleotide sequence ID" value="XM_064999743.1"/>
</dbReference>
<dbReference type="InterPro" id="IPR012459">
    <property type="entry name" value="Rrp15"/>
</dbReference>
<reference evidence="3 4" key="1">
    <citation type="journal article" date="2023" name="Elife">
        <title>Identification of key yeast species and microbe-microbe interactions impacting larval growth of Drosophila in the wild.</title>
        <authorList>
            <person name="Mure A."/>
            <person name="Sugiura Y."/>
            <person name="Maeda R."/>
            <person name="Honda K."/>
            <person name="Sakurai N."/>
            <person name="Takahashi Y."/>
            <person name="Watada M."/>
            <person name="Katoh T."/>
            <person name="Gotoh A."/>
            <person name="Gotoh Y."/>
            <person name="Taniguchi I."/>
            <person name="Nakamura K."/>
            <person name="Hayashi T."/>
            <person name="Katayama T."/>
            <person name="Uemura T."/>
            <person name="Hattori Y."/>
        </authorList>
    </citation>
    <scope>NUCLEOTIDE SEQUENCE [LARGE SCALE GENOMIC DNA]</scope>
    <source>
        <strain evidence="3 4">SC-9</strain>
    </source>
</reference>
<dbReference type="AlphaFoldDB" id="A0AAV5QW30"/>
<dbReference type="EMBL" id="BTFZ01000020">
    <property type="protein sequence ID" value="GMM38820.1"/>
    <property type="molecule type" value="Genomic_DNA"/>
</dbReference>
<dbReference type="GO" id="GO:0000460">
    <property type="term" value="P:maturation of 5.8S rRNA"/>
    <property type="evidence" value="ECO:0007669"/>
    <property type="project" value="TreeGrafter"/>
</dbReference>
<dbReference type="GO" id="GO:0000470">
    <property type="term" value="P:maturation of LSU-rRNA"/>
    <property type="evidence" value="ECO:0007669"/>
    <property type="project" value="TreeGrafter"/>
</dbReference>
<accession>A0AAV5QW30</accession>
<protein>
    <submittedName>
        <fullName evidence="3">Rrp15 protein</fullName>
    </submittedName>
</protein>
<feature type="region of interest" description="Disordered" evidence="2">
    <location>
        <begin position="1"/>
        <end position="114"/>
    </location>
</feature>
<gene>
    <name evidence="3" type="ORF">DASC09_061590</name>
</gene>
<comment type="caution">
    <text evidence="3">The sequence shown here is derived from an EMBL/GenBank/DDBJ whole genome shotgun (WGS) entry which is preliminary data.</text>
</comment>
<dbReference type="GO" id="GO:0030687">
    <property type="term" value="C:preribosome, large subunit precursor"/>
    <property type="evidence" value="ECO:0007669"/>
    <property type="project" value="TreeGrafter"/>
</dbReference>
<dbReference type="GeneID" id="90076808"/>
<dbReference type="Proteomes" id="UP001360560">
    <property type="component" value="Unassembled WGS sequence"/>
</dbReference>
<feature type="compositionally biased region" description="Acidic residues" evidence="2">
    <location>
        <begin position="42"/>
        <end position="78"/>
    </location>
</feature>
<evidence type="ECO:0000313" key="4">
    <source>
        <dbReference type="Proteomes" id="UP001360560"/>
    </source>
</evidence>
<evidence type="ECO:0000313" key="3">
    <source>
        <dbReference type="EMBL" id="GMM38820.1"/>
    </source>
</evidence>